<dbReference type="Pfam" id="PF02913">
    <property type="entry name" value="FAD-oxidase_C"/>
    <property type="match status" value="1"/>
</dbReference>
<dbReference type="EMBL" id="BAAAHQ010000036">
    <property type="protein sequence ID" value="GAA0944260.1"/>
    <property type="molecule type" value="Genomic_DNA"/>
</dbReference>
<comment type="caution">
    <text evidence="6">The sequence shown here is derived from an EMBL/GenBank/DDBJ whole genome shotgun (WGS) entry which is preliminary data.</text>
</comment>
<dbReference type="SUPFAM" id="SSF56176">
    <property type="entry name" value="FAD-binding/transporter-associated domain-like"/>
    <property type="match status" value="1"/>
</dbReference>
<evidence type="ECO:0000256" key="3">
    <source>
        <dbReference type="ARBA" id="ARBA00022827"/>
    </source>
</evidence>
<feature type="domain" description="FAD-binding PCMH-type" evidence="5">
    <location>
        <begin position="35"/>
        <end position="214"/>
    </location>
</feature>
<dbReference type="InterPro" id="IPR006094">
    <property type="entry name" value="Oxid_FAD_bind_N"/>
</dbReference>
<reference evidence="6 7" key="1">
    <citation type="journal article" date="2019" name="Int. J. Syst. Evol. Microbiol.">
        <title>The Global Catalogue of Microorganisms (GCM) 10K type strain sequencing project: providing services to taxonomists for standard genome sequencing and annotation.</title>
        <authorList>
            <consortium name="The Broad Institute Genomics Platform"/>
            <consortium name="The Broad Institute Genome Sequencing Center for Infectious Disease"/>
            <person name="Wu L."/>
            <person name="Ma J."/>
        </authorList>
    </citation>
    <scope>NUCLEOTIDE SEQUENCE [LARGE SCALE GENOMIC DNA]</scope>
    <source>
        <strain evidence="6 7">JCM 11136</strain>
    </source>
</reference>
<dbReference type="SUPFAM" id="SSF55103">
    <property type="entry name" value="FAD-linked oxidases, C-terminal domain"/>
    <property type="match status" value="1"/>
</dbReference>
<name>A0ABN1QLH2_9ACTN</name>
<dbReference type="Gene3D" id="3.30.465.10">
    <property type="match status" value="1"/>
</dbReference>
<dbReference type="InterPro" id="IPR016171">
    <property type="entry name" value="Vanillyl_alc_oxidase_C-sub2"/>
</dbReference>
<dbReference type="InterPro" id="IPR016169">
    <property type="entry name" value="FAD-bd_PCMH_sub2"/>
</dbReference>
<comment type="cofactor">
    <cofactor evidence="1">
        <name>FAD</name>
        <dbReference type="ChEBI" id="CHEBI:57692"/>
    </cofactor>
</comment>
<evidence type="ECO:0000313" key="6">
    <source>
        <dbReference type="EMBL" id="GAA0944260.1"/>
    </source>
</evidence>
<dbReference type="InterPro" id="IPR016164">
    <property type="entry name" value="FAD-linked_Oxase-like_C"/>
</dbReference>
<sequence length="472" mass="49201">MDLHSALRAGLPRDAVLVDRDLLEPYSRDSAPFCPAGRPSAVVLPRTAEQVQHVMRVAHARGAAVVPQGARTGLAGAANAADGCVVLSTTAMDRILEIDQANRLVRCQPGVVTHDLAESVAQYGLCYPPDPVSREVCTIGGNIATGAGGVCCVKYGVTGDYVLGLSVVLADGTLMRTGRRTVKGVAGYDLTRLFVGSEGTLGVIVEATLSLRPARRAALAMLAQFRGAREAGDAVAAIVAAGHTPSALELMDRTTTRAIADLGHPLLARADAATLIVECDSADPAGELAEMARLCAEAGAVHVETARDGARSEQILQARWLIAAAMGQVMSTMDGNPTAFIEDVAVPRSRVAALVDEIEAVSARYGLYISATGHAGDGNLHPVVLFDQDDPGQVRRAQDAYDAIMAAGARLGGTITGEHGVGLLKRDWLRRELDPAAFALQQGLKRLFDPAGILNPGKVVDLSPALAEAAHA</sequence>
<dbReference type="PANTHER" id="PTHR42934:SF2">
    <property type="entry name" value="GLYCOLATE OXIDASE SUBUNIT GLCD"/>
    <property type="match status" value="1"/>
</dbReference>
<organism evidence="6 7">
    <name type="scientific">Nonomuraea longicatena</name>
    <dbReference type="NCBI Taxonomy" id="83682"/>
    <lineage>
        <taxon>Bacteria</taxon>
        <taxon>Bacillati</taxon>
        <taxon>Actinomycetota</taxon>
        <taxon>Actinomycetes</taxon>
        <taxon>Streptosporangiales</taxon>
        <taxon>Streptosporangiaceae</taxon>
        <taxon>Nonomuraea</taxon>
    </lineage>
</organism>
<keyword evidence="2" id="KW-0285">Flavoprotein</keyword>
<evidence type="ECO:0000256" key="1">
    <source>
        <dbReference type="ARBA" id="ARBA00001974"/>
    </source>
</evidence>
<accession>A0ABN1QLH2</accession>
<dbReference type="Gene3D" id="1.10.45.10">
    <property type="entry name" value="Vanillyl-alcohol Oxidase, Chain A, domain 4"/>
    <property type="match status" value="1"/>
</dbReference>
<dbReference type="Pfam" id="PF01565">
    <property type="entry name" value="FAD_binding_4"/>
    <property type="match status" value="1"/>
</dbReference>
<dbReference type="InterPro" id="IPR016166">
    <property type="entry name" value="FAD-bd_PCMH"/>
</dbReference>
<protein>
    <submittedName>
        <fullName evidence="6">FAD-linked oxidase C-terminal domain-containing protein</fullName>
    </submittedName>
</protein>
<gene>
    <name evidence="6" type="ORF">GCM10009560_58230</name>
</gene>
<evidence type="ECO:0000256" key="4">
    <source>
        <dbReference type="ARBA" id="ARBA00023002"/>
    </source>
</evidence>
<dbReference type="InterPro" id="IPR036318">
    <property type="entry name" value="FAD-bd_PCMH-like_sf"/>
</dbReference>
<dbReference type="Proteomes" id="UP001501578">
    <property type="component" value="Unassembled WGS sequence"/>
</dbReference>
<keyword evidence="7" id="KW-1185">Reference proteome</keyword>
<dbReference type="Gene3D" id="3.30.70.2740">
    <property type="match status" value="1"/>
</dbReference>
<dbReference type="PROSITE" id="PS51387">
    <property type="entry name" value="FAD_PCMH"/>
    <property type="match status" value="1"/>
</dbReference>
<dbReference type="InterPro" id="IPR004113">
    <property type="entry name" value="FAD-bd_oxidored_4_C"/>
</dbReference>
<proteinExistence type="predicted"/>
<dbReference type="RefSeq" id="WP_343953300.1">
    <property type="nucleotide sequence ID" value="NZ_BAAAHQ010000036.1"/>
</dbReference>
<dbReference type="PANTHER" id="PTHR42934">
    <property type="entry name" value="GLYCOLATE OXIDASE SUBUNIT GLCD"/>
    <property type="match status" value="1"/>
</dbReference>
<evidence type="ECO:0000313" key="7">
    <source>
        <dbReference type="Proteomes" id="UP001501578"/>
    </source>
</evidence>
<evidence type="ECO:0000259" key="5">
    <source>
        <dbReference type="PROSITE" id="PS51387"/>
    </source>
</evidence>
<keyword evidence="4" id="KW-0560">Oxidoreductase</keyword>
<evidence type="ECO:0000256" key="2">
    <source>
        <dbReference type="ARBA" id="ARBA00022630"/>
    </source>
</evidence>
<keyword evidence="3" id="KW-0274">FAD</keyword>
<dbReference type="InterPro" id="IPR051914">
    <property type="entry name" value="FAD-linked_OxidoTrans_Type4"/>
</dbReference>